<dbReference type="Proteomes" id="UP000286063">
    <property type="component" value="Unassembled WGS sequence"/>
</dbReference>
<protein>
    <submittedName>
        <fullName evidence="1">DUF4843 domain-containing protein</fullName>
    </submittedName>
</protein>
<evidence type="ECO:0000313" key="1">
    <source>
        <dbReference type="EMBL" id="RGY12483.1"/>
    </source>
</evidence>
<accession>A0A413IIP3</accession>
<dbReference type="Pfam" id="PF16132">
    <property type="entry name" value="DUF4843"/>
    <property type="match status" value="1"/>
</dbReference>
<dbReference type="AlphaFoldDB" id="A0A413IIP3"/>
<reference evidence="3 4" key="1">
    <citation type="submission" date="2018-08" db="EMBL/GenBank/DDBJ databases">
        <title>A genome reference for cultivated species of the human gut microbiota.</title>
        <authorList>
            <person name="Zou Y."/>
            <person name="Xue W."/>
            <person name="Luo G."/>
        </authorList>
    </citation>
    <scope>NUCLEOTIDE SEQUENCE [LARGE SCALE GENOMIC DNA]</scope>
    <source>
        <strain evidence="2 3">AF34-33</strain>
        <strain evidence="1 4">OF02-7</strain>
    </source>
</reference>
<gene>
    <name evidence="2" type="ORF">DWZ68_16205</name>
    <name evidence="1" type="ORF">DXA50_17830</name>
</gene>
<sequence length="311" mass="35597">MIMKIYTCKLMIFLWVIGGLLVAGCERKEVMEYEGVDGIYFDVQYGASHGNESLWARQNYTYVSFGTLEAEEADVTMKVGISGSIKDYDRPFRVEIVQDSTNAIPEEEYTGFTEEQVIKAGENHAYVTLKVFRTARLTHDTARIQFRIEPGEHFTLPFSEVGQIPGRWNDTKTQFATGGDPAVHDVFFNNILQRPLGWGANEYSSYFGTFSPAKYQYLMDVTGYTKAHFEQLGAITQGGRGTKIRQTAVTDLQRRFNLGYARLQKGDADGWEEWLLEDRGTMMWVPGISWWNEETLPEELVKKYYKPQANE</sequence>
<dbReference type="OrthoDB" id="1096291at2"/>
<dbReference type="EMBL" id="QSCR01000043">
    <property type="protein sequence ID" value="RGY12483.1"/>
    <property type="molecule type" value="Genomic_DNA"/>
</dbReference>
<evidence type="ECO:0000313" key="2">
    <source>
        <dbReference type="EMBL" id="RHM40176.1"/>
    </source>
</evidence>
<dbReference type="InterPro" id="IPR032299">
    <property type="entry name" value="DUF4843"/>
</dbReference>
<comment type="caution">
    <text evidence="1">The sequence shown here is derived from an EMBL/GenBank/DDBJ whole genome shotgun (WGS) entry which is preliminary data.</text>
</comment>
<name>A0A413IIP3_9BACT</name>
<proteinExistence type="predicted"/>
<organism evidence="1 4">
    <name type="scientific">Butyricimonas virosa</name>
    <dbReference type="NCBI Taxonomy" id="544645"/>
    <lineage>
        <taxon>Bacteria</taxon>
        <taxon>Pseudomonadati</taxon>
        <taxon>Bacteroidota</taxon>
        <taxon>Bacteroidia</taxon>
        <taxon>Bacteroidales</taxon>
        <taxon>Odoribacteraceae</taxon>
        <taxon>Butyricimonas</taxon>
    </lineage>
</organism>
<dbReference type="Proteomes" id="UP000286038">
    <property type="component" value="Unassembled WGS sequence"/>
</dbReference>
<dbReference type="PROSITE" id="PS51257">
    <property type="entry name" value="PROKAR_LIPOPROTEIN"/>
    <property type="match status" value="1"/>
</dbReference>
<evidence type="ECO:0000313" key="4">
    <source>
        <dbReference type="Proteomes" id="UP000286063"/>
    </source>
</evidence>
<dbReference type="EMBL" id="QRPV01000031">
    <property type="protein sequence ID" value="RHM40176.1"/>
    <property type="molecule type" value="Genomic_DNA"/>
</dbReference>
<evidence type="ECO:0000313" key="3">
    <source>
        <dbReference type="Proteomes" id="UP000286038"/>
    </source>
</evidence>